<protein>
    <submittedName>
        <fullName evidence="2">NTF2-like protein</fullName>
    </submittedName>
</protein>
<evidence type="ECO:0000256" key="1">
    <source>
        <dbReference type="SAM" id="MobiDB-lite"/>
    </source>
</evidence>
<sequence>MAAIDINGSRSMPPTSSQQQTSRMIIQPPLTKLGRGPGLILLVDDPAASQITSSDCLDPCPRLKWAEEGYLVAELMILDEGDFVLDFSNTISALKQHPANDGKQGLGVISCLNTKNGVKASSFIDEAVEISAVVSYGESHPTLRSKPHLAHVAGPMSAAPSQAPTKMYTYPMAGPFFVLPSHTAFDSASAAVSHSRSLTFLKSSLGGPFFDLEAIWEEHTRYEFETRAVEKTMATMIEEPYVNHVPTLTGGIGRVKLTDFYRNHFIFSNPDDTTLELVSRTVGIDRVIDEFIFNFTHDKVIDWLLPGVPPTGKKVRVPFTGVVNIRGDKLYHEHIWWDQASVLVQLGLLPEYLNFPYAVDGRTLAPGKRFEYRVPAAGVDTALKLMNENAVESNLMFDYKVREVDDR</sequence>
<dbReference type="PANTHER" id="PTHR38436">
    <property type="entry name" value="POLYKETIDE CYCLASE SNOAL-LIKE DOMAIN"/>
    <property type="match status" value="1"/>
</dbReference>
<comment type="caution">
    <text evidence="2">The sequence shown here is derived from an EMBL/GenBank/DDBJ whole genome shotgun (WGS) entry which is preliminary data.</text>
</comment>
<feature type="compositionally biased region" description="Low complexity" evidence="1">
    <location>
        <begin position="9"/>
        <end position="22"/>
    </location>
</feature>
<evidence type="ECO:0000313" key="3">
    <source>
        <dbReference type="Proteomes" id="UP000729357"/>
    </source>
</evidence>
<proteinExistence type="predicted"/>
<dbReference type="EMBL" id="JAHFXS010000019">
    <property type="protein sequence ID" value="KAG9990730.1"/>
    <property type="molecule type" value="Genomic_DNA"/>
</dbReference>
<reference evidence="2" key="1">
    <citation type="journal article" date="2021" name="J Fungi (Basel)">
        <title>Virulence traits and population genomics of the black yeast Aureobasidium melanogenum.</title>
        <authorList>
            <person name="Cernosa A."/>
            <person name="Sun X."/>
            <person name="Gostincar C."/>
            <person name="Fang C."/>
            <person name="Gunde-Cimerman N."/>
            <person name="Song Z."/>
        </authorList>
    </citation>
    <scope>NUCLEOTIDE SEQUENCE</scope>
    <source>
        <strain evidence="2">EXF-9298</strain>
    </source>
</reference>
<keyword evidence="3" id="KW-1185">Reference proteome</keyword>
<dbReference type="SUPFAM" id="SSF54427">
    <property type="entry name" value="NTF2-like"/>
    <property type="match status" value="1"/>
</dbReference>
<dbReference type="Proteomes" id="UP000729357">
    <property type="component" value="Unassembled WGS sequence"/>
</dbReference>
<gene>
    <name evidence="2" type="ORF">KCU98_g920</name>
</gene>
<organism evidence="2 3">
    <name type="scientific">Aureobasidium melanogenum</name>
    <name type="common">Aureobasidium pullulans var. melanogenum</name>
    <dbReference type="NCBI Taxonomy" id="46634"/>
    <lineage>
        <taxon>Eukaryota</taxon>
        <taxon>Fungi</taxon>
        <taxon>Dikarya</taxon>
        <taxon>Ascomycota</taxon>
        <taxon>Pezizomycotina</taxon>
        <taxon>Dothideomycetes</taxon>
        <taxon>Dothideomycetidae</taxon>
        <taxon>Dothideales</taxon>
        <taxon>Saccotheciaceae</taxon>
        <taxon>Aureobasidium</taxon>
    </lineage>
</organism>
<feature type="region of interest" description="Disordered" evidence="1">
    <location>
        <begin position="1"/>
        <end position="22"/>
    </location>
</feature>
<evidence type="ECO:0000313" key="2">
    <source>
        <dbReference type="EMBL" id="KAG9990730.1"/>
    </source>
</evidence>
<feature type="non-terminal residue" evidence="2">
    <location>
        <position position="407"/>
    </location>
</feature>
<dbReference type="PANTHER" id="PTHR38436:SF3">
    <property type="entry name" value="CARBOXYMETHYLENEBUTENOLIDASE-RELATED"/>
    <property type="match status" value="1"/>
</dbReference>
<accession>A0A9P8JZU7</accession>
<dbReference type="GO" id="GO:0030638">
    <property type="term" value="P:polyketide metabolic process"/>
    <property type="evidence" value="ECO:0007669"/>
    <property type="project" value="InterPro"/>
</dbReference>
<name>A0A9P8JZU7_AURME</name>
<dbReference type="AlphaFoldDB" id="A0A9P8JZU7"/>
<reference evidence="2" key="2">
    <citation type="submission" date="2021-08" db="EMBL/GenBank/DDBJ databases">
        <authorList>
            <person name="Gostincar C."/>
            <person name="Sun X."/>
            <person name="Song Z."/>
            <person name="Gunde-Cimerman N."/>
        </authorList>
    </citation>
    <scope>NUCLEOTIDE SEQUENCE</scope>
    <source>
        <strain evidence="2">EXF-9298</strain>
    </source>
</reference>
<dbReference type="InterPro" id="IPR032710">
    <property type="entry name" value="NTF2-like_dom_sf"/>
</dbReference>
<dbReference type="Gene3D" id="3.10.450.50">
    <property type="match status" value="1"/>
</dbReference>
<dbReference type="InterPro" id="IPR009959">
    <property type="entry name" value="Cyclase_SnoaL-like"/>
</dbReference>